<reference evidence="2 3" key="1">
    <citation type="submission" date="2020-03" db="EMBL/GenBank/DDBJ databases">
        <title>Metabolic flexibility allows generalist bacteria to become dominant in a frequently disturbed ecosystem.</title>
        <authorList>
            <person name="Chen Y.-J."/>
            <person name="Leung P.M."/>
            <person name="Bay S.K."/>
            <person name="Hugenholtz P."/>
            <person name="Kessler A.J."/>
            <person name="Shelley G."/>
            <person name="Waite D.W."/>
            <person name="Cook P.L."/>
            <person name="Greening C."/>
        </authorList>
    </citation>
    <scope>NUCLEOTIDE SEQUENCE [LARGE SCALE GENOMIC DNA]</scope>
    <source>
        <strain evidence="2">SS_bin_28</strain>
    </source>
</reference>
<dbReference type="EMBL" id="JABDJR010000531">
    <property type="protein sequence ID" value="NNF07722.1"/>
    <property type="molecule type" value="Genomic_DNA"/>
</dbReference>
<comment type="caution">
    <text evidence="2">The sequence shown here is derived from an EMBL/GenBank/DDBJ whole genome shotgun (WGS) entry which is preliminary data.</text>
</comment>
<dbReference type="Pfam" id="PF10135">
    <property type="entry name" value="Rod-binding"/>
    <property type="match status" value="1"/>
</dbReference>
<feature type="domain" description="Flagellar protein FlgJ N-terminal" evidence="1">
    <location>
        <begin position="39"/>
        <end position="86"/>
    </location>
</feature>
<organism evidence="2 3">
    <name type="scientific">Eiseniibacteriota bacterium</name>
    <dbReference type="NCBI Taxonomy" id="2212470"/>
    <lineage>
        <taxon>Bacteria</taxon>
        <taxon>Candidatus Eiseniibacteriota</taxon>
    </lineage>
</organism>
<protein>
    <recommendedName>
        <fullName evidence="1">Flagellar protein FlgJ N-terminal domain-containing protein</fullName>
    </recommendedName>
</protein>
<evidence type="ECO:0000313" key="2">
    <source>
        <dbReference type="EMBL" id="NNF07722.1"/>
    </source>
</evidence>
<dbReference type="InterPro" id="IPR019301">
    <property type="entry name" value="Flagellar_prot_FlgJ_N"/>
</dbReference>
<sequence>MSISGVGAPGADTRSQEEQALRHVCQELESVFLRQLFQAMRESVEHDPEFGPSEGEAMFTDLLDDQLAQESAQTLDRSLGEALYRQLSQRFLSKDVS</sequence>
<accession>A0A7Y2EAZ2</accession>
<dbReference type="AlphaFoldDB" id="A0A7Y2EAZ2"/>
<proteinExistence type="predicted"/>
<dbReference type="Proteomes" id="UP000547674">
    <property type="component" value="Unassembled WGS sequence"/>
</dbReference>
<evidence type="ECO:0000259" key="1">
    <source>
        <dbReference type="Pfam" id="PF10135"/>
    </source>
</evidence>
<name>A0A7Y2EAZ2_UNCEI</name>
<evidence type="ECO:0000313" key="3">
    <source>
        <dbReference type="Proteomes" id="UP000547674"/>
    </source>
</evidence>
<gene>
    <name evidence="2" type="ORF">HKN21_13245</name>
</gene>